<name>A0AAD7AXB6_9AGAR</name>
<keyword evidence="2" id="KW-1185">Reference proteome</keyword>
<reference evidence="1" key="1">
    <citation type="submission" date="2023-03" db="EMBL/GenBank/DDBJ databases">
        <title>Massive genome expansion in bonnet fungi (Mycena s.s.) driven by repeated elements and novel gene families across ecological guilds.</title>
        <authorList>
            <consortium name="Lawrence Berkeley National Laboratory"/>
            <person name="Harder C.B."/>
            <person name="Miyauchi S."/>
            <person name="Viragh M."/>
            <person name="Kuo A."/>
            <person name="Thoen E."/>
            <person name="Andreopoulos B."/>
            <person name="Lu D."/>
            <person name="Skrede I."/>
            <person name="Drula E."/>
            <person name="Henrissat B."/>
            <person name="Morin E."/>
            <person name="Kohler A."/>
            <person name="Barry K."/>
            <person name="LaButti K."/>
            <person name="Morin E."/>
            <person name="Salamov A."/>
            <person name="Lipzen A."/>
            <person name="Mereny Z."/>
            <person name="Hegedus B."/>
            <person name="Baldrian P."/>
            <person name="Stursova M."/>
            <person name="Weitz H."/>
            <person name="Taylor A."/>
            <person name="Grigoriev I.V."/>
            <person name="Nagy L.G."/>
            <person name="Martin F."/>
            <person name="Kauserud H."/>
        </authorList>
    </citation>
    <scope>NUCLEOTIDE SEQUENCE</scope>
    <source>
        <strain evidence="1">9284</strain>
    </source>
</reference>
<evidence type="ECO:0000313" key="2">
    <source>
        <dbReference type="Proteomes" id="UP001221142"/>
    </source>
</evidence>
<dbReference type="Gene3D" id="3.80.10.10">
    <property type="entry name" value="Ribonuclease Inhibitor"/>
    <property type="match status" value="1"/>
</dbReference>
<protein>
    <recommendedName>
        <fullName evidence="3">F-box domain-containing protein</fullName>
    </recommendedName>
</protein>
<accession>A0AAD7AXB6</accession>
<dbReference type="EMBL" id="JARKIF010000177">
    <property type="protein sequence ID" value="KAJ7603047.1"/>
    <property type="molecule type" value="Genomic_DNA"/>
</dbReference>
<dbReference type="Proteomes" id="UP001221142">
    <property type="component" value="Unassembled WGS sequence"/>
</dbReference>
<evidence type="ECO:0008006" key="3">
    <source>
        <dbReference type="Google" id="ProtNLM"/>
    </source>
</evidence>
<dbReference type="InterPro" id="IPR032675">
    <property type="entry name" value="LRR_dom_sf"/>
</dbReference>
<evidence type="ECO:0000313" key="1">
    <source>
        <dbReference type="EMBL" id="KAJ7603047.1"/>
    </source>
</evidence>
<dbReference type="AlphaFoldDB" id="A0AAD7AXB6"/>
<gene>
    <name evidence="1" type="ORF">FB45DRAFT_153520</name>
</gene>
<dbReference type="Gene3D" id="1.20.1280.50">
    <property type="match status" value="1"/>
</dbReference>
<sequence length="466" mass="52681">MGTISEDGLATTIDSLPFELLAEVMLFAATDRIRKTVLSLSWVCSNWRQIAIQTPQLWVTRLPLSKSSFFDNLVKHSATALFLERSAPLLFPVRIHDIGSQSRADILPLLAAVRDAAPRWQSLSLHSNHPDSEHEILAQIPAGQLDCLETLDLQLSGSDVWGSRVFTSALRLRDVTFATDLFSPSHIVAMPWSQLTRLELVCPSPQECLDALAQCKNVSTVDILTKQWDSDVVVGAGATLEYLEVLDIQMRVGSIGEDLGPFLRQLQAPALTCLRLSLDFHYIEDHEWLTSYLTPDLALFLSHSPRLEHLNLYNCILAADMAEDIITHTPHLIQLFFSNNDPNNHIQDDFFRALGDTNTDGTHRLVPSLQTLDLGELFFDFTEAALWDMLKSRGWVLSEDDQTSMPQAQLKCVGLGWNETFHHRNDTNGLFTFKFRHALWMYQQRGFEFFGIVDLKDRKRSGGYEN</sequence>
<dbReference type="SUPFAM" id="SSF52047">
    <property type="entry name" value="RNI-like"/>
    <property type="match status" value="1"/>
</dbReference>
<proteinExistence type="predicted"/>
<comment type="caution">
    <text evidence="1">The sequence shown here is derived from an EMBL/GenBank/DDBJ whole genome shotgun (WGS) entry which is preliminary data.</text>
</comment>
<organism evidence="1 2">
    <name type="scientific">Roridomyces roridus</name>
    <dbReference type="NCBI Taxonomy" id="1738132"/>
    <lineage>
        <taxon>Eukaryota</taxon>
        <taxon>Fungi</taxon>
        <taxon>Dikarya</taxon>
        <taxon>Basidiomycota</taxon>
        <taxon>Agaricomycotina</taxon>
        <taxon>Agaricomycetes</taxon>
        <taxon>Agaricomycetidae</taxon>
        <taxon>Agaricales</taxon>
        <taxon>Marasmiineae</taxon>
        <taxon>Mycenaceae</taxon>
        <taxon>Roridomyces</taxon>
    </lineage>
</organism>